<dbReference type="InterPro" id="IPR007634">
    <property type="entry name" value="RNA_pol_sigma_54_DNA-bd"/>
</dbReference>
<protein>
    <recommendedName>
        <fullName evidence="14">RNA polymerase sigma-54 factor</fullName>
    </recommendedName>
</protein>
<dbReference type="PROSITE" id="PS00717">
    <property type="entry name" value="SIGMA54_1"/>
    <property type="match status" value="1"/>
</dbReference>
<evidence type="ECO:0000256" key="5">
    <source>
        <dbReference type="ARBA" id="ARBA00023015"/>
    </source>
</evidence>
<dbReference type="PANTHER" id="PTHR32248:SF4">
    <property type="entry name" value="RNA POLYMERASE SIGMA-54 FACTOR"/>
    <property type="match status" value="1"/>
</dbReference>
<dbReference type="GO" id="GO:0016779">
    <property type="term" value="F:nucleotidyltransferase activity"/>
    <property type="evidence" value="ECO:0007669"/>
    <property type="project" value="UniProtKB-KW"/>
</dbReference>
<dbReference type="GO" id="GO:0001216">
    <property type="term" value="F:DNA-binding transcription activator activity"/>
    <property type="evidence" value="ECO:0007669"/>
    <property type="project" value="InterPro"/>
</dbReference>
<sequence>MDLGLQVKQTQSLIMTPQLQQAIKLLQLSRYELEQLIDQSLIENPALELLSDGDTDGEGDYGRDNKDQQSDDDSWNDDSEESYLERETSESRTGESDSPYDEWDAYVGESGDSFSESTGGKQNQDEEHADILENTVTKKESLISHLIWQINLSFDGEEEKKVARNIVSYIDNDGYLTVSLREIIALSPTVMNWCKAHAVIPKNGFSEEILILFDEKYSQEKGNRRTNLAHKLIKNISIDLPDGDDGSEPEAEIDLPKSVSHVPDHYCAAIDKVLKKIQQLDPSGVGARSVRECLLLQLEAMNMKGSLPVIRELEPKPGRPFEDESTQYIIPDVFIYKRNGVYNIRLNGETLPRLRVSPQYLEMAKQQHLLNLKRKKEKNEGEEDLTEAYLNEKIRAGEWLIKSIDQRQRTIYKVAESILKNQRDFFEDGISALKPMILKVVAEDIGVHESTVSRITNNKFVHTPQGIFELKYFFTSGVTQEDGDTISSKKIKNLIKQLIQKENPKKTLYRPPIGD</sequence>
<evidence type="ECO:0008006" key="14">
    <source>
        <dbReference type="Google" id="ProtNLM"/>
    </source>
</evidence>
<evidence type="ECO:0000256" key="2">
    <source>
        <dbReference type="ARBA" id="ARBA00022478"/>
    </source>
</evidence>
<keyword evidence="2" id="KW-0240">DNA-directed RNA polymerase</keyword>
<dbReference type="AlphaFoldDB" id="A0AAE0SQD2"/>
<dbReference type="GO" id="GO:0016987">
    <property type="term" value="F:sigma factor activity"/>
    <property type="evidence" value="ECO:0007669"/>
    <property type="project" value="UniProtKB-KW"/>
</dbReference>
<keyword evidence="8" id="KW-0804">Transcription</keyword>
<keyword evidence="4" id="KW-0548">Nucleotidyltransferase</keyword>
<dbReference type="Gene3D" id="1.10.10.1330">
    <property type="entry name" value="RNA polymerase sigma-54 factor, core-binding domain"/>
    <property type="match status" value="1"/>
</dbReference>
<gene>
    <name evidence="12" type="ORF">CHS0354_027394</name>
</gene>
<keyword evidence="7" id="KW-0238">DNA-binding</keyword>
<dbReference type="PANTHER" id="PTHR32248">
    <property type="entry name" value="RNA POLYMERASE SIGMA-54 FACTOR"/>
    <property type="match status" value="1"/>
</dbReference>
<dbReference type="Pfam" id="PF04552">
    <property type="entry name" value="Sigma54_DBD"/>
    <property type="match status" value="1"/>
</dbReference>
<dbReference type="PRINTS" id="PR00045">
    <property type="entry name" value="SIGMA54FCT"/>
</dbReference>
<feature type="compositionally biased region" description="Basic and acidic residues" evidence="9">
    <location>
        <begin position="60"/>
        <end position="69"/>
    </location>
</feature>
<accession>A0AAE0SQD2</accession>
<dbReference type="EMBL" id="JAEAOA010001653">
    <property type="protein sequence ID" value="KAK3596124.1"/>
    <property type="molecule type" value="Genomic_DNA"/>
</dbReference>
<dbReference type="InterPro" id="IPR000394">
    <property type="entry name" value="RNA_pol_sigma_54"/>
</dbReference>
<feature type="domain" description="RNA polymerase sigma factor 54 core-binding" evidence="11">
    <location>
        <begin position="132"/>
        <end position="185"/>
    </location>
</feature>
<dbReference type="GO" id="GO:0003677">
    <property type="term" value="F:DNA binding"/>
    <property type="evidence" value="ECO:0007669"/>
    <property type="project" value="UniProtKB-KW"/>
</dbReference>
<keyword evidence="3" id="KW-0808">Transferase</keyword>
<feature type="domain" description="RNA polymerase sigma factor 54 DNA-binding" evidence="10">
    <location>
        <begin position="388"/>
        <end position="508"/>
    </location>
</feature>
<reference evidence="12" key="1">
    <citation type="journal article" date="2021" name="Genome Biol. Evol.">
        <title>A High-Quality Reference Genome for a Parasitic Bivalve with Doubly Uniparental Inheritance (Bivalvia: Unionida).</title>
        <authorList>
            <person name="Smith C.H."/>
        </authorList>
    </citation>
    <scope>NUCLEOTIDE SEQUENCE</scope>
    <source>
        <strain evidence="12">CHS0354</strain>
    </source>
</reference>
<dbReference type="Pfam" id="PF04963">
    <property type="entry name" value="Sigma54_CBD"/>
    <property type="match status" value="3"/>
</dbReference>
<evidence type="ECO:0000256" key="1">
    <source>
        <dbReference type="ARBA" id="ARBA00008798"/>
    </source>
</evidence>
<organism evidence="12 13">
    <name type="scientific">Potamilus streckersoni</name>
    <dbReference type="NCBI Taxonomy" id="2493646"/>
    <lineage>
        <taxon>Eukaryota</taxon>
        <taxon>Metazoa</taxon>
        <taxon>Spiralia</taxon>
        <taxon>Lophotrochozoa</taxon>
        <taxon>Mollusca</taxon>
        <taxon>Bivalvia</taxon>
        <taxon>Autobranchia</taxon>
        <taxon>Heteroconchia</taxon>
        <taxon>Palaeoheterodonta</taxon>
        <taxon>Unionida</taxon>
        <taxon>Unionoidea</taxon>
        <taxon>Unionidae</taxon>
        <taxon>Ambleminae</taxon>
        <taxon>Lampsilini</taxon>
        <taxon>Potamilus</taxon>
    </lineage>
</organism>
<feature type="region of interest" description="Disordered" evidence="9">
    <location>
        <begin position="48"/>
        <end position="126"/>
    </location>
</feature>
<dbReference type="InterPro" id="IPR038709">
    <property type="entry name" value="RpoN_core-bd_sf"/>
</dbReference>
<dbReference type="PROSITE" id="PS50044">
    <property type="entry name" value="SIGMA54_3"/>
    <property type="match status" value="1"/>
</dbReference>
<keyword evidence="5" id="KW-0805">Transcription regulation</keyword>
<feature type="domain" description="RNA polymerase sigma factor 54 core-binding" evidence="11">
    <location>
        <begin position="305"/>
        <end position="360"/>
    </location>
</feature>
<reference evidence="12" key="3">
    <citation type="submission" date="2023-05" db="EMBL/GenBank/DDBJ databases">
        <authorList>
            <person name="Smith C.H."/>
        </authorList>
    </citation>
    <scope>NUCLEOTIDE SEQUENCE</scope>
    <source>
        <strain evidence="12">CHS0354</strain>
        <tissue evidence="12">Mantle</tissue>
    </source>
</reference>
<proteinExistence type="inferred from homology"/>
<keyword evidence="13" id="KW-1185">Reference proteome</keyword>
<dbReference type="InterPro" id="IPR007046">
    <property type="entry name" value="RNA_pol_sigma_54_core-bd"/>
</dbReference>
<reference evidence="12" key="2">
    <citation type="journal article" date="2021" name="Genome Biol. Evol.">
        <title>Developing a high-quality reference genome for a parasitic bivalve with doubly uniparental inheritance (Bivalvia: Unionida).</title>
        <authorList>
            <person name="Smith C.H."/>
        </authorList>
    </citation>
    <scope>NUCLEOTIDE SEQUENCE</scope>
    <source>
        <strain evidence="12">CHS0354</strain>
        <tissue evidence="12">Mantle</tissue>
    </source>
</reference>
<evidence type="ECO:0000259" key="11">
    <source>
        <dbReference type="Pfam" id="PF04963"/>
    </source>
</evidence>
<evidence type="ECO:0000313" key="13">
    <source>
        <dbReference type="Proteomes" id="UP001195483"/>
    </source>
</evidence>
<dbReference type="GO" id="GO:0000428">
    <property type="term" value="C:DNA-directed RNA polymerase complex"/>
    <property type="evidence" value="ECO:0007669"/>
    <property type="project" value="UniProtKB-KW"/>
</dbReference>
<feature type="compositionally biased region" description="Polar residues" evidence="9">
    <location>
        <begin position="112"/>
        <end position="122"/>
    </location>
</feature>
<dbReference type="GO" id="GO:0006352">
    <property type="term" value="P:DNA-templated transcription initiation"/>
    <property type="evidence" value="ECO:0007669"/>
    <property type="project" value="InterPro"/>
</dbReference>
<evidence type="ECO:0000256" key="6">
    <source>
        <dbReference type="ARBA" id="ARBA00023082"/>
    </source>
</evidence>
<feature type="domain" description="RNA polymerase sigma factor 54 core-binding" evidence="11">
    <location>
        <begin position="268"/>
        <end position="299"/>
    </location>
</feature>
<evidence type="ECO:0000256" key="3">
    <source>
        <dbReference type="ARBA" id="ARBA00022679"/>
    </source>
</evidence>
<evidence type="ECO:0000259" key="10">
    <source>
        <dbReference type="Pfam" id="PF04552"/>
    </source>
</evidence>
<dbReference type="Proteomes" id="UP001195483">
    <property type="component" value="Unassembled WGS sequence"/>
</dbReference>
<feature type="compositionally biased region" description="Basic and acidic residues" evidence="9">
    <location>
        <begin position="83"/>
        <end position="95"/>
    </location>
</feature>
<name>A0AAE0SQD2_9BIVA</name>
<evidence type="ECO:0000256" key="4">
    <source>
        <dbReference type="ARBA" id="ARBA00022695"/>
    </source>
</evidence>
<dbReference type="PIRSF" id="PIRSF000774">
    <property type="entry name" value="RpoN"/>
    <property type="match status" value="1"/>
</dbReference>
<evidence type="ECO:0000313" key="12">
    <source>
        <dbReference type="EMBL" id="KAK3596124.1"/>
    </source>
</evidence>
<comment type="caution">
    <text evidence="12">The sequence shown here is derived from an EMBL/GenBank/DDBJ whole genome shotgun (WGS) entry which is preliminary data.</text>
</comment>
<dbReference type="Pfam" id="PF00309">
    <property type="entry name" value="Sigma54_AID"/>
    <property type="match status" value="1"/>
</dbReference>
<evidence type="ECO:0000256" key="7">
    <source>
        <dbReference type="ARBA" id="ARBA00023125"/>
    </source>
</evidence>
<evidence type="ECO:0000256" key="9">
    <source>
        <dbReference type="SAM" id="MobiDB-lite"/>
    </source>
</evidence>
<comment type="similarity">
    <text evidence="1">Belongs to the sigma-54 factor family.</text>
</comment>
<feature type="compositionally biased region" description="Acidic residues" evidence="9">
    <location>
        <begin position="70"/>
        <end position="82"/>
    </location>
</feature>
<evidence type="ECO:0000256" key="8">
    <source>
        <dbReference type="ARBA" id="ARBA00023163"/>
    </source>
</evidence>
<keyword evidence="6" id="KW-0731">Sigma factor</keyword>